<organism evidence="2 3">
    <name type="scientific">Hebeloma cylindrosporum</name>
    <dbReference type="NCBI Taxonomy" id="76867"/>
    <lineage>
        <taxon>Eukaryota</taxon>
        <taxon>Fungi</taxon>
        <taxon>Dikarya</taxon>
        <taxon>Basidiomycota</taxon>
        <taxon>Agaricomycotina</taxon>
        <taxon>Agaricomycetes</taxon>
        <taxon>Agaricomycetidae</taxon>
        <taxon>Agaricales</taxon>
        <taxon>Agaricineae</taxon>
        <taxon>Hymenogastraceae</taxon>
        <taxon>Hebeloma</taxon>
    </lineage>
</organism>
<protein>
    <submittedName>
        <fullName evidence="2">Uncharacterized protein</fullName>
    </submittedName>
</protein>
<accession>A0A0C3CA48</accession>
<dbReference type="HOGENOM" id="CLU_2133792_0_0_1"/>
<gene>
    <name evidence="2" type="ORF">M413DRAFT_162267</name>
</gene>
<dbReference type="Proteomes" id="UP000053424">
    <property type="component" value="Unassembled WGS sequence"/>
</dbReference>
<dbReference type="EMBL" id="KN831782">
    <property type="protein sequence ID" value="KIM40476.1"/>
    <property type="molecule type" value="Genomic_DNA"/>
</dbReference>
<name>A0A0C3CA48_HEBCY</name>
<dbReference type="AlphaFoldDB" id="A0A0C3CA48"/>
<evidence type="ECO:0000313" key="3">
    <source>
        <dbReference type="Proteomes" id="UP000053424"/>
    </source>
</evidence>
<proteinExistence type="predicted"/>
<reference evidence="3" key="2">
    <citation type="submission" date="2015-01" db="EMBL/GenBank/DDBJ databases">
        <title>Evolutionary Origins and Diversification of the Mycorrhizal Mutualists.</title>
        <authorList>
            <consortium name="DOE Joint Genome Institute"/>
            <consortium name="Mycorrhizal Genomics Consortium"/>
            <person name="Kohler A."/>
            <person name="Kuo A."/>
            <person name="Nagy L.G."/>
            <person name="Floudas D."/>
            <person name="Copeland A."/>
            <person name="Barry K.W."/>
            <person name="Cichocki N."/>
            <person name="Veneault-Fourrey C."/>
            <person name="LaButti K."/>
            <person name="Lindquist E.A."/>
            <person name="Lipzen A."/>
            <person name="Lundell T."/>
            <person name="Morin E."/>
            <person name="Murat C."/>
            <person name="Riley R."/>
            <person name="Ohm R."/>
            <person name="Sun H."/>
            <person name="Tunlid A."/>
            <person name="Henrissat B."/>
            <person name="Grigoriev I.V."/>
            <person name="Hibbett D.S."/>
            <person name="Martin F."/>
        </authorList>
    </citation>
    <scope>NUCLEOTIDE SEQUENCE [LARGE SCALE GENOMIC DNA]</scope>
    <source>
        <strain evidence="3">h7</strain>
    </source>
</reference>
<sequence>MDAPSFGKHDRPSGTLELEHIIAFQSLNPVPLFQAEEQGQSDSKDDDPPNGCTDANDNAILFFLVILSAGVRLVDYARGVRGTWGLDSESRGGCLSRLGVHRCRRRGGTGAGR</sequence>
<keyword evidence="3" id="KW-1185">Reference proteome</keyword>
<reference evidence="2 3" key="1">
    <citation type="submission" date="2014-04" db="EMBL/GenBank/DDBJ databases">
        <authorList>
            <consortium name="DOE Joint Genome Institute"/>
            <person name="Kuo A."/>
            <person name="Gay G."/>
            <person name="Dore J."/>
            <person name="Kohler A."/>
            <person name="Nagy L.G."/>
            <person name="Floudas D."/>
            <person name="Copeland A."/>
            <person name="Barry K.W."/>
            <person name="Cichocki N."/>
            <person name="Veneault-Fourrey C."/>
            <person name="LaButti K."/>
            <person name="Lindquist E.A."/>
            <person name="Lipzen A."/>
            <person name="Lundell T."/>
            <person name="Morin E."/>
            <person name="Murat C."/>
            <person name="Sun H."/>
            <person name="Tunlid A."/>
            <person name="Henrissat B."/>
            <person name="Grigoriev I.V."/>
            <person name="Hibbett D.S."/>
            <person name="Martin F."/>
            <person name="Nordberg H.P."/>
            <person name="Cantor M.N."/>
            <person name="Hua S.X."/>
        </authorList>
    </citation>
    <scope>NUCLEOTIDE SEQUENCE [LARGE SCALE GENOMIC DNA]</scope>
    <source>
        <strain evidence="3">h7</strain>
    </source>
</reference>
<feature type="region of interest" description="Disordered" evidence="1">
    <location>
        <begin position="33"/>
        <end position="53"/>
    </location>
</feature>
<evidence type="ECO:0000313" key="2">
    <source>
        <dbReference type="EMBL" id="KIM40476.1"/>
    </source>
</evidence>
<evidence type="ECO:0000256" key="1">
    <source>
        <dbReference type="SAM" id="MobiDB-lite"/>
    </source>
</evidence>